<dbReference type="GO" id="GO:0036038">
    <property type="term" value="C:MKS complex"/>
    <property type="evidence" value="ECO:0007669"/>
    <property type="project" value="TreeGrafter"/>
</dbReference>
<reference evidence="9 10" key="2">
    <citation type="journal article" date="2018" name="Annu Rev Anim Biosci">
        <title>Bat Biology, Genomes, and the Bat1K Project: To Generate Chromosome-Level Genomes for All Living Bat Species.</title>
        <authorList>
            <person name="Teeling E.C."/>
            <person name="Vernes S.C."/>
            <person name="Davalos L.M."/>
            <person name="Ray D.A."/>
            <person name="Gilbert M.T.P."/>
            <person name="Myers E."/>
        </authorList>
    </citation>
    <scope>NUCLEOTIDE SEQUENCE</scope>
</reference>
<keyword evidence="4" id="KW-0970">Cilium biogenesis/degradation</keyword>
<name>A0A671EFB7_RHIFE</name>
<dbReference type="InterPro" id="IPR011677">
    <property type="entry name" value="TCTN1-3_dom"/>
</dbReference>
<feature type="domain" description="Tectonic-1-3 N-terminal" evidence="8">
    <location>
        <begin position="58"/>
        <end position="162"/>
    </location>
</feature>
<dbReference type="InterPro" id="IPR057724">
    <property type="entry name" value="TCTN1-3_N"/>
</dbReference>
<keyword evidence="5" id="KW-0325">Glycoprotein</keyword>
<feature type="compositionally biased region" description="Pro residues" evidence="6">
    <location>
        <begin position="37"/>
        <end position="52"/>
    </location>
</feature>
<dbReference type="AlphaFoldDB" id="A0A671EFB7"/>
<comment type="similarity">
    <text evidence="1">Belongs to the tectonic family.</text>
</comment>
<dbReference type="InterPro" id="IPR040354">
    <property type="entry name" value="TCTN1-3"/>
</dbReference>
<dbReference type="Pfam" id="PF25752">
    <property type="entry name" value="DUF1619_N"/>
    <property type="match status" value="1"/>
</dbReference>
<evidence type="ECO:0000313" key="9">
    <source>
        <dbReference type="Ensembl" id="ENSRFEP00010011989.1"/>
    </source>
</evidence>
<dbReference type="GeneTree" id="ENSGT00570000079101"/>
<evidence type="ECO:0000259" key="8">
    <source>
        <dbReference type="Pfam" id="PF25752"/>
    </source>
</evidence>
<dbReference type="Pfam" id="PF07773">
    <property type="entry name" value="TCTN_DUF1619"/>
    <property type="match status" value="2"/>
</dbReference>
<dbReference type="GO" id="GO:0060271">
    <property type="term" value="P:cilium assembly"/>
    <property type="evidence" value="ECO:0007669"/>
    <property type="project" value="TreeGrafter"/>
</dbReference>
<gene>
    <name evidence="9" type="primary">TCTN1</name>
</gene>
<dbReference type="Proteomes" id="UP000472240">
    <property type="component" value="Chromosome 25"/>
</dbReference>
<keyword evidence="3" id="KW-0732">Signal</keyword>
<accession>A0A671EFB7</accession>
<protein>
    <submittedName>
        <fullName evidence="9">Tectonic family member 1</fullName>
    </submittedName>
</protein>
<proteinExistence type="inferred from homology"/>
<keyword evidence="10" id="KW-1185">Reference proteome</keyword>
<evidence type="ECO:0000256" key="2">
    <source>
        <dbReference type="ARBA" id="ARBA00011495"/>
    </source>
</evidence>
<dbReference type="PANTHER" id="PTHR14611:SF1">
    <property type="entry name" value="TECTONIC-1"/>
    <property type="match status" value="1"/>
</dbReference>
<dbReference type="PANTHER" id="PTHR14611">
    <property type="entry name" value="TECTONIC FAMILY MEMBER"/>
    <property type="match status" value="1"/>
</dbReference>
<reference evidence="9" key="5">
    <citation type="submission" date="2025-09" db="UniProtKB">
        <authorList>
            <consortium name="Ensembl"/>
        </authorList>
    </citation>
    <scope>IDENTIFICATION</scope>
</reference>
<dbReference type="Ensembl" id="ENSRFET00010013115.1">
    <property type="protein sequence ID" value="ENSRFEP00010011989.1"/>
    <property type="gene ID" value="ENSRFEG00010008086.1"/>
</dbReference>
<evidence type="ECO:0000259" key="7">
    <source>
        <dbReference type="Pfam" id="PF07773"/>
    </source>
</evidence>
<reference evidence="9 10" key="1">
    <citation type="journal article" date="2015" name="Annu Rev Anim Biosci">
        <title>The Genome 10K Project: a way forward.</title>
        <authorList>
            <person name="Koepfli K.P."/>
            <person name="Paten B."/>
            <person name="O'Brien S.J."/>
            <person name="Koepfli K.P."/>
            <person name="Paten B."/>
            <person name="Antunes A."/>
            <person name="Belov K."/>
            <person name="Bustamante C."/>
            <person name="Castoe T.A."/>
            <person name="Clawson H."/>
            <person name="Crawford A.J."/>
            <person name="Diekhans M."/>
            <person name="Distel D."/>
            <person name="Durbin R."/>
            <person name="Earl D."/>
            <person name="Fujita M.K."/>
            <person name="Gamble T."/>
            <person name="Georges A."/>
            <person name="Gemmell N."/>
            <person name="Gilbert M.T."/>
            <person name="Graves J.M."/>
            <person name="Green R.E."/>
            <person name="Hickey G."/>
            <person name="Jarvis E.D."/>
            <person name="Johnson W."/>
            <person name="Komissarov A."/>
            <person name="Korf I."/>
            <person name="Kuhn R."/>
            <person name="Larkin D.M."/>
            <person name="Lewin H."/>
            <person name="Lopez J.V."/>
            <person name="Ma J."/>
            <person name="Marques-Bonet T."/>
            <person name="Miller W."/>
            <person name="Murphy R."/>
            <person name="Pevzner P."/>
            <person name="Shapiro B."/>
            <person name="Steiner C."/>
            <person name="Tamazian G."/>
            <person name="Venkatesh B."/>
            <person name="Wang J."/>
            <person name="Wayne R."/>
            <person name="Wiley E."/>
            <person name="Yang H."/>
            <person name="Zhang G."/>
            <person name="Haussler D."/>
            <person name="Ryder O."/>
            <person name="O'Brien S.J."/>
        </authorList>
    </citation>
    <scope>NUCLEOTIDE SEQUENCE</scope>
</reference>
<organism evidence="9 10">
    <name type="scientific">Rhinolophus ferrumequinum</name>
    <name type="common">Greater horseshoe bat</name>
    <dbReference type="NCBI Taxonomy" id="59479"/>
    <lineage>
        <taxon>Eukaryota</taxon>
        <taxon>Metazoa</taxon>
        <taxon>Chordata</taxon>
        <taxon>Craniata</taxon>
        <taxon>Vertebrata</taxon>
        <taxon>Euteleostomi</taxon>
        <taxon>Mammalia</taxon>
        <taxon>Eutheria</taxon>
        <taxon>Laurasiatheria</taxon>
        <taxon>Chiroptera</taxon>
        <taxon>Yinpterochiroptera</taxon>
        <taxon>Rhinolophoidea</taxon>
        <taxon>Rhinolophidae</taxon>
        <taxon>Rhinolophinae</taxon>
        <taxon>Rhinolophus</taxon>
    </lineage>
</organism>
<sequence length="530" mass="57515">MDCWASVRAQAGATLAVTTEALNSTEPSPTNFRPALSPRPPGLPRVPGPFSGPRPTPVTDVAALCVCDLSPAQCDVNCCCDPDCSSMDFSVFSACSVSVVTGDSQFCSQKAAIYSLNFTAHPPQRVFKLVDQINPSVFCIHITNYKPALSFINPEVPDENNFDKLMKTSDGFSLNGESDVSFTTESGTPNTAKYEYGVHLQTSDSFLRFPSPLTSSLCTDNNPAAFLVNQAVKCTRRINLEQCEDIEALCMAYYSSPKILRVPNSRTEVPITVQSIVIQSLNKTLTRLEDTDVVKQSLVEAGAVNICTNVVLEVKYSLTYTDAGEITKADLSLLLGTVSNAVVPLQQKFEIHFIQQNTKPVPLSGNPGYVVGLPLAAGFQPHKMGATTCPLVVEKVKNLLKGQSFPDYVAPFGNSRAQDVLDWVPVHFVTQAPHVKHFVLQDSCQLPVALVIEVKWTKYGSLLNPQAKIVNVTANLISSSFPETNSGSERTILLSTVVTFVDVSAPAEAGFRARPTINAKLPFNFFFPFV</sequence>
<evidence type="ECO:0000256" key="5">
    <source>
        <dbReference type="ARBA" id="ARBA00023180"/>
    </source>
</evidence>
<evidence type="ECO:0000256" key="1">
    <source>
        <dbReference type="ARBA" id="ARBA00007633"/>
    </source>
</evidence>
<feature type="domain" description="Tectonic-1-3" evidence="7">
    <location>
        <begin position="192"/>
        <end position="355"/>
    </location>
</feature>
<evidence type="ECO:0000256" key="3">
    <source>
        <dbReference type="ARBA" id="ARBA00022729"/>
    </source>
</evidence>
<reference evidence="9" key="4">
    <citation type="submission" date="2025-08" db="UniProtKB">
        <authorList>
            <consortium name="Ensembl"/>
        </authorList>
    </citation>
    <scope>IDENTIFICATION</scope>
</reference>
<feature type="compositionally biased region" description="Polar residues" evidence="6">
    <location>
        <begin position="22"/>
        <end position="31"/>
    </location>
</feature>
<feature type="region of interest" description="Disordered" evidence="6">
    <location>
        <begin position="22"/>
        <end position="52"/>
    </location>
</feature>
<reference evidence="10" key="3">
    <citation type="submission" date="2018-12" db="EMBL/GenBank/DDBJ databases">
        <title>G10K-VGP greater horseshoe bat female genome, primary haplotype.</title>
        <authorList>
            <person name="Teeling E."/>
            <person name="Myers G."/>
            <person name="Vernes S."/>
            <person name="Pippel M."/>
            <person name="Winkler S."/>
            <person name="Fedrigo O."/>
            <person name="Rhie A."/>
            <person name="Koren S."/>
            <person name="Phillippy A."/>
            <person name="Lewin H."/>
            <person name="Damas J."/>
            <person name="Howe K."/>
            <person name="Mountcastle J."/>
            <person name="Jarvis E.D."/>
        </authorList>
    </citation>
    <scope>NUCLEOTIDE SEQUENCE [LARGE SCALE GENOMIC DNA]</scope>
</reference>
<evidence type="ECO:0000256" key="6">
    <source>
        <dbReference type="SAM" id="MobiDB-lite"/>
    </source>
</evidence>
<dbReference type="GO" id="GO:1904491">
    <property type="term" value="P:protein localization to ciliary transition zone"/>
    <property type="evidence" value="ECO:0007669"/>
    <property type="project" value="TreeGrafter"/>
</dbReference>
<feature type="domain" description="Tectonic-1-3" evidence="7">
    <location>
        <begin position="386"/>
        <end position="503"/>
    </location>
</feature>
<evidence type="ECO:0000256" key="4">
    <source>
        <dbReference type="ARBA" id="ARBA00022794"/>
    </source>
</evidence>
<comment type="subunit">
    <text evidence="2">Part of the tectonic-like complex (also named B9 complex).</text>
</comment>
<evidence type="ECO:0000313" key="10">
    <source>
        <dbReference type="Proteomes" id="UP000472240"/>
    </source>
</evidence>